<organism evidence="1 2">
    <name type="scientific">Eumeta variegata</name>
    <name type="common">Bagworm moth</name>
    <name type="synonym">Eumeta japonica</name>
    <dbReference type="NCBI Taxonomy" id="151549"/>
    <lineage>
        <taxon>Eukaryota</taxon>
        <taxon>Metazoa</taxon>
        <taxon>Ecdysozoa</taxon>
        <taxon>Arthropoda</taxon>
        <taxon>Hexapoda</taxon>
        <taxon>Insecta</taxon>
        <taxon>Pterygota</taxon>
        <taxon>Neoptera</taxon>
        <taxon>Endopterygota</taxon>
        <taxon>Lepidoptera</taxon>
        <taxon>Glossata</taxon>
        <taxon>Ditrysia</taxon>
        <taxon>Tineoidea</taxon>
        <taxon>Psychidae</taxon>
        <taxon>Oiketicinae</taxon>
        <taxon>Eumeta</taxon>
    </lineage>
</organism>
<gene>
    <name evidence="1" type="ORF">EVAR_78529_1</name>
</gene>
<accession>A0A4C1W8J4</accession>
<proteinExistence type="predicted"/>
<name>A0A4C1W8J4_EUMVA</name>
<protein>
    <submittedName>
        <fullName evidence="1">Uncharacterized protein</fullName>
    </submittedName>
</protein>
<reference evidence="1 2" key="1">
    <citation type="journal article" date="2019" name="Commun. Biol.">
        <title>The bagworm genome reveals a unique fibroin gene that provides high tensile strength.</title>
        <authorList>
            <person name="Kono N."/>
            <person name="Nakamura H."/>
            <person name="Ohtoshi R."/>
            <person name="Tomita M."/>
            <person name="Numata K."/>
            <person name="Arakawa K."/>
        </authorList>
    </citation>
    <scope>NUCLEOTIDE SEQUENCE [LARGE SCALE GENOMIC DNA]</scope>
</reference>
<dbReference type="Proteomes" id="UP000299102">
    <property type="component" value="Unassembled WGS sequence"/>
</dbReference>
<dbReference type="EMBL" id="BGZK01000490">
    <property type="protein sequence ID" value="GBP46829.1"/>
    <property type="molecule type" value="Genomic_DNA"/>
</dbReference>
<sequence length="109" mass="11949">MCTGSAYMPGSGVTNDTFQKLRKTEEVIDLFIIAVIAFKEWGILRSSIFGEIPLSSTAVNLNDLTILSAKQDRDADACVAANRPAIGVRRRARRRDGLGRHVCNTAKCH</sequence>
<keyword evidence="2" id="KW-1185">Reference proteome</keyword>
<dbReference type="AlphaFoldDB" id="A0A4C1W8J4"/>
<evidence type="ECO:0000313" key="2">
    <source>
        <dbReference type="Proteomes" id="UP000299102"/>
    </source>
</evidence>
<comment type="caution">
    <text evidence="1">The sequence shown here is derived from an EMBL/GenBank/DDBJ whole genome shotgun (WGS) entry which is preliminary data.</text>
</comment>
<evidence type="ECO:0000313" key="1">
    <source>
        <dbReference type="EMBL" id="GBP46829.1"/>
    </source>
</evidence>